<dbReference type="GO" id="GO:0003677">
    <property type="term" value="F:DNA binding"/>
    <property type="evidence" value="ECO:0007669"/>
    <property type="project" value="UniProtKB-KW"/>
</dbReference>
<dbReference type="Gene3D" id="1.25.40.10">
    <property type="entry name" value="Tetratricopeptide repeat domain"/>
    <property type="match status" value="1"/>
</dbReference>
<evidence type="ECO:0000313" key="2">
    <source>
        <dbReference type="EMBL" id="SDS83634.1"/>
    </source>
</evidence>
<dbReference type="EMBL" id="LT629749">
    <property type="protein sequence ID" value="SDS83634.1"/>
    <property type="molecule type" value="Genomic_DNA"/>
</dbReference>
<dbReference type="RefSeq" id="WP_091413162.1">
    <property type="nucleotide sequence ID" value="NZ_LT629749.1"/>
</dbReference>
<dbReference type="SMART" id="SM01043">
    <property type="entry name" value="BTAD"/>
    <property type="match status" value="1"/>
</dbReference>
<protein>
    <submittedName>
        <fullName evidence="2">DNA-binding transcriptional activator of the SARP family</fullName>
    </submittedName>
</protein>
<gene>
    <name evidence="2" type="ORF">SAMN04488543_2478</name>
</gene>
<dbReference type="Proteomes" id="UP000199092">
    <property type="component" value="Chromosome I"/>
</dbReference>
<organism evidence="2 3">
    <name type="scientific">Friedmanniella luteola</name>
    <dbReference type="NCBI Taxonomy" id="546871"/>
    <lineage>
        <taxon>Bacteria</taxon>
        <taxon>Bacillati</taxon>
        <taxon>Actinomycetota</taxon>
        <taxon>Actinomycetes</taxon>
        <taxon>Propionibacteriales</taxon>
        <taxon>Nocardioidaceae</taxon>
        <taxon>Friedmanniella</taxon>
    </lineage>
</organism>
<name>A0A1H1VFR5_9ACTN</name>
<evidence type="ECO:0000313" key="3">
    <source>
        <dbReference type="Proteomes" id="UP000199092"/>
    </source>
</evidence>
<dbReference type="SUPFAM" id="SSF48452">
    <property type="entry name" value="TPR-like"/>
    <property type="match status" value="1"/>
</dbReference>
<dbReference type="PANTHER" id="PTHR35807">
    <property type="entry name" value="TRANSCRIPTIONAL REGULATOR REDD-RELATED"/>
    <property type="match status" value="1"/>
</dbReference>
<evidence type="ECO:0000259" key="1">
    <source>
        <dbReference type="SMART" id="SM01043"/>
    </source>
</evidence>
<dbReference type="AlphaFoldDB" id="A0A1H1VFR5"/>
<dbReference type="Pfam" id="PF03704">
    <property type="entry name" value="BTAD"/>
    <property type="match status" value="1"/>
</dbReference>
<accession>A0A1H1VFR5</accession>
<feature type="domain" description="Bacterial transcriptional activator" evidence="1">
    <location>
        <begin position="77"/>
        <end position="215"/>
    </location>
</feature>
<dbReference type="OrthoDB" id="5509004at2"/>
<dbReference type="InterPro" id="IPR005158">
    <property type="entry name" value="BTAD"/>
</dbReference>
<keyword evidence="2" id="KW-0238">DNA-binding</keyword>
<dbReference type="InterPro" id="IPR051677">
    <property type="entry name" value="AfsR-DnrI-RedD_regulator"/>
</dbReference>
<proteinExistence type="predicted"/>
<keyword evidence="3" id="KW-1185">Reference proteome</keyword>
<dbReference type="STRING" id="546871.SAMN04488543_2478"/>
<dbReference type="InterPro" id="IPR011990">
    <property type="entry name" value="TPR-like_helical_dom_sf"/>
</dbReference>
<sequence length="217" mass="24956">MSDQTLRTHAMTQRLLALLALRPRLQRRKVAAALWPEVSEERAAGNLRTLLWRLQSLRSELLCLDDQTIGLSDNVCVDVHELEHLQSRLISSPASAPPLARLAELLGRELLPGWSEDWVIFERERLRQRDLHLWERLADWQLHHDQCWDALEMALSIVEREPLRESAHRLVIKVHLQEGNASEAMRAYAQYCAMAQRELGIGPSSELRALRAQMAVL</sequence>
<reference evidence="2 3" key="1">
    <citation type="submission" date="2016-10" db="EMBL/GenBank/DDBJ databases">
        <authorList>
            <person name="de Groot N.N."/>
        </authorList>
    </citation>
    <scope>NUCLEOTIDE SEQUENCE [LARGE SCALE GENOMIC DNA]</scope>
    <source>
        <strain evidence="2 3">DSM 21741</strain>
    </source>
</reference>